<dbReference type="InterPro" id="IPR004835">
    <property type="entry name" value="Chitin_synth"/>
</dbReference>
<dbReference type="EMBL" id="WHUW01000407">
    <property type="protein sequence ID" value="KAF8414904.1"/>
    <property type="molecule type" value="Genomic_DNA"/>
</dbReference>
<name>A0AAD4BAM8_BOLED</name>
<evidence type="ECO:0000256" key="10">
    <source>
        <dbReference type="ARBA" id="ARBA00048014"/>
    </source>
</evidence>
<evidence type="ECO:0000256" key="4">
    <source>
        <dbReference type="ARBA" id="ARBA00022676"/>
    </source>
</evidence>
<comment type="subcellular location">
    <subcellularLocation>
        <location evidence="1">Cell membrane</location>
        <topology evidence="1">Multi-pass membrane protein</topology>
    </subcellularLocation>
</comment>
<comment type="caution">
    <text evidence="11">The sequence shown here is derived from an EMBL/GenBank/DDBJ whole genome shotgun (WGS) entry which is preliminary data.</text>
</comment>
<dbReference type="Proteomes" id="UP001194468">
    <property type="component" value="Unassembled WGS sequence"/>
</dbReference>
<comment type="catalytic activity">
    <reaction evidence="10">
        <text>[(1-&gt;4)-N-acetyl-beta-D-glucosaminyl](n) + UDP-N-acetyl-alpha-D-glucosamine = [(1-&gt;4)-N-acetyl-beta-D-glucosaminyl](n+1) + UDP + H(+)</text>
        <dbReference type="Rhea" id="RHEA:16637"/>
        <dbReference type="Rhea" id="RHEA-COMP:9593"/>
        <dbReference type="Rhea" id="RHEA-COMP:9595"/>
        <dbReference type="ChEBI" id="CHEBI:15378"/>
        <dbReference type="ChEBI" id="CHEBI:17029"/>
        <dbReference type="ChEBI" id="CHEBI:57705"/>
        <dbReference type="ChEBI" id="CHEBI:58223"/>
        <dbReference type="EC" id="2.4.1.16"/>
    </reaction>
</comment>
<dbReference type="InterPro" id="IPR029044">
    <property type="entry name" value="Nucleotide-diphossugar_trans"/>
</dbReference>
<keyword evidence="5" id="KW-0808">Transferase</keyword>
<feature type="non-terminal residue" evidence="11">
    <location>
        <position position="183"/>
    </location>
</feature>
<accession>A0AAD4BAM8</accession>
<organism evidence="11 12">
    <name type="scientific">Boletus edulis BED1</name>
    <dbReference type="NCBI Taxonomy" id="1328754"/>
    <lineage>
        <taxon>Eukaryota</taxon>
        <taxon>Fungi</taxon>
        <taxon>Dikarya</taxon>
        <taxon>Basidiomycota</taxon>
        <taxon>Agaricomycotina</taxon>
        <taxon>Agaricomycetes</taxon>
        <taxon>Agaricomycetidae</taxon>
        <taxon>Boletales</taxon>
        <taxon>Boletineae</taxon>
        <taxon>Boletaceae</taxon>
        <taxon>Boletoideae</taxon>
        <taxon>Boletus</taxon>
    </lineage>
</organism>
<dbReference type="SUPFAM" id="SSF53448">
    <property type="entry name" value="Nucleotide-diphospho-sugar transferases"/>
    <property type="match status" value="1"/>
</dbReference>
<dbReference type="GO" id="GO:0031505">
    <property type="term" value="P:fungal-type cell wall organization"/>
    <property type="evidence" value="ECO:0007669"/>
    <property type="project" value="TreeGrafter"/>
</dbReference>
<gene>
    <name evidence="11" type="ORF">L210DRAFT_3717640</name>
</gene>
<keyword evidence="4" id="KW-0328">Glycosyltransferase</keyword>
<dbReference type="GO" id="GO:0005886">
    <property type="term" value="C:plasma membrane"/>
    <property type="evidence" value="ECO:0007669"/>
    <property type="project" value="UniProtKB-SubCell"/>
</dbReference>
<evidence type="ECO:0000256" key="1">
    <source>
        <dbReference type="ARBA" id="ARBA00004651"/>
    </source>
</evidence>
<reference evidence="11" key="2">
    <citation type="journal article" date="2020" name="Nat. Commun.">
        <title>Large-scale genome sequencing of mycorrhizal fungi provides insights into the early evolution of symbiotic traits.</title>
        <authorList>
            <person name="Miyauchi S."/>
            <person name="Kiss E."/>
            <person name="Kuo A."/>
            <person name="Drula E."/>
            <person name="Kohler A."/>
            <person name="Sanchez-Garcia M."/>
            <person name="Morin E."/>
            <person name="Andreopoulos B."/>
            <person name="Barry K.W."/>
            <person name="Bonito G."/>
            <person name="Buee M."/>
            <person name="Carver A."/>
            <person name="Chen C."/>
            <person name="Cichocki N."/>
            <person name="Clum A."/>
            <person name="Culley D."/>
            <person name="Crous P.W."/>
            <person name="Fauchery L."/>
            <person name="Girlanda M."/>
            <person name="Hayes R.D."/>
            <person name="Keri Z."/>
            <person name="LaButti K."/>
            <person name="Lipzen A."/>
            <person name="Lombard V."/>
            <person name="Magnuson J."/>
            <person name="Maillard F."/>
            <person name="Murat C."/>
            <person name="Nolan M."/>
            <person name="Ohm R.A."/>
            <person name="Pangilinan J."/>
            <person name="Pereira M.F."/>
            <person name="Perotto S."/>
            <person name="Peter M."/>
            <person name="Pfister S."/>
            <person name="Riley R."/>
            <person name="Sitrit Y."/>
            <person name="Stielow J.B."/>
            <person name="Szollosi G."/>
            <person name="Zifcakova L."/>
            <person name="Stursova M."/>
            <person name="Spatafora J.W."/>
            <person name="Tedersoo L."/>
            <person name="Vaario L.M."/>
            <person name="Yamada A."/>
            <person name="Yan M."/>
            <person name="Wang P."/>
            <person name="Xu J."/>
            <person name="Bruns T."/>
            <person name="Baldrian P."/>
            <person name="Vilgalys R."/>
            <person name="Dunand C."/>
            <person name="Henrissat B."/>
            <person name="Grigoriev I.V."/>
            <person name="Hibbett D."/>
            <person name="Nagy L.G."/>
            <person name="Martin F.M."/>
        </authorList>
    </citation>
    <scope>NUCLEOTIDE SEQUENCE</scope>
    <source>
        <strain evidence="11">BED1</strain>
    </source>
</reference>
<keyword evidence="12" id="KW-1185">Reference proteome</keyword>
<evidence type="ECO:0000256" key="2">
    <source>
        <dbReference type="ARBA" id="ARBA00012543"/>
    </source>
</evidence>
<keyword evidence="8" id="KW-0472">Membrane</keyword>
<evidence type="ECO:0000256" key="5">
    <source>
        <dbReference type="ARBA" id="ARBA00022679"/>
    </source>
</evidence>
<dbReference type="GO" id="GO:0030428">
    <property type="term" value="C:cell septum"/>
    <property type="evidence" value="ECO:0007669"/>
    <property type="project" value="TreeGrafter"/>
</dbReference>
<dbReference type="GO" id="GO:0006031">
    <property type="term" value="P:chitin biosynthetic process"/>
    <property type="evidence" value="ECO:0007669"/>
    <property type="project" value="TreeGrafter"/>
</dbReference>
<keyword evidence="7" id="KW-1133">Transmembrane helix</keyword>
<evidence type="ECO:0000256" key="7">
    <source>
        <dbReference type="ARBA" id="ARBA00022989"/>
    </source>
</evidence>
<evidence type="ECO:0000256" key="9">
    <source>
        <dbReference type="ARBA" id="ARBA00023180"/>
    </source>
</evidence>
<evidence type="ECO:0000256" key="6">
    <source>
        <dbReference type="ARBA" id="ARBA00022692"/>
    </source>
</evidence>
<sequence length="183" mass="20302">ELEIYHQMRDVIGIDPAFYGYVFTLDADTARTLSLNRLVALAAGGSSVIGICGETKLSNEEGSWWTMIQVYRYYISWYHLSKAFESPFGSVSCLPGCFSLYQACTADGGRPIIVSNRIVDEYAECNVDTLRKKNLAFARRRPFPYHAPQASPDVQDEIHSGHGDAYDGARIMAGPVFSTTLVD</sequence>
<dbReference type="PANTHER" id="PTHR22914:SF13">
    <property type="entry name" value="CHITIN SYNTHASE"/>
    <property type="match status" value="1"/>
</dbReference>
<keyword evidence="9" id="KW-0325">Glycoprotein</keyword>
<evidence type="ECO:0000256" key="3">
    <source>
        <dbReference type="ARBA" id="ARBA00022475"/>
    </source>
</evidence>
<dbReference type="GO" id="GO:0004100">
    <property type="term" value="F:chitin synthase activity"/>
    <property type="evidence" value="ECO:0007669"/>
    <property type="project" value="UniProtKB-EC"/>
</dbReference>
<dbReference type="EC" id="2.4.1.16" evidence="2"/>
<evidence type="ECO:0000313" key="12">
    <source>
        <dbReference type="Proteomes" id="UP001194468"/>
    </source>
</evidence>
<protein>
    <recommendedName>
        <fullName evidence="2">chitin synthase</fullName>
        <ecNumber evidence="2">2.4.1.16</ecNumber>
    </recommendedName>
</protein>
<dbReference type="AlphaFoldDB" id="A0AAD4BAM8"/>
<keyword evidence="6" id="KW-0812">Transmembrane</keyword>
<reference evidence="11" key="1">
    <citation type="submission" date="2019-10" db="EMBL/GenBank/DDBJ databases">
        <authorList>
            <consortium name="DOE Joint Genome Institute"/>
            <person name="Kuo A."/>
            <person name="Miyauchi S."/>
            <person name="Kiss E."/>
            <person name="Drula E."/>
            <person name="Kohler A."/>
            <person name="Sanchez-Garcia M."/>
            <person name="Andreopoulos B."/>
            <person name="Barry K.W."/>
            <person name="Bonito G."/>
            <person name="Buee M."/>
            <person name="Carver A."/>
            <person name="Chen C."/>
            <person name="Cichocki N."/>
            <person name="Clum A."/>
            <person name="Culley D."/>
            <person name="Crous P.W."/>
            <person name="Fauchery L."/>
            <person name="Girlanda M."/>
            <person name="Hayes R."/>
            <person name="Keri Z."/>
            <person name="LaButti K."/>
            <person name="Lipzen A."/>
            <person name="Lombard V."/>
            <person name="Magnuson J."/>
            <person name="Maillard F."/>
            <person name="Morin E."/>
            <person name="Murat C."/>
            <person name="Nolan M."/>
            <person name="Ohm R."/>
            <person name="Pangilinan J."/>
            <person name="Pereira M."/>
            <person name="Perotto S."/>
            <person name="Peter M."/>
            <person name="Riley R."/>
            <person name="Sitrit Y."/>
            <person name="Stielow B."/>
            <person name="Szollosi G."/>
            <person name="Zifcakova L."/>
            <person name="Stursova M."/>
            <person name="Spatafora J.W."/>
            <person name="Tedersoo L."/>
            <person name="Vaario L.-M."/>
            <person name="Yamada A."/>
            <person name="Yan M."/>
            <person name="Wang P."/>
            <person name="Xu J."/>
            <person name="Bruns T."/>
            <person name="Baldrian P."/>
            <person name="Vilgalys R."/>
            <person name="Henrissat B."/>
            <person name="Grigoriev I.V."/>
            <person name="Hibbett D."/>
            <person name="Nagy L.G."/>
            <person name="Martin F.M."/>
        </authorList>
    </citation>
    <scope>NUCLEOTIDE SEQUENCE</scope>
    <source>
        <strain evidence="11">BED1</strain>
    </source>
</reference>
<dbReference type="PANTHER" id="PTHR22914">
    <property type="entry name" value="CHITIN SYNTHASE"/>
    <property type="match status" value="1"/>
</dbReference>
<proteinExistence type="predicted"/>
<dbReference type="Pfam" id="PF03142">
    <property type="entry name" value="Chitin_synth_2"/>
    <property type="match status" value="1"/>
</dbReference>
<evidence type="ECO:0000256" key="8">
    <source>
        <dbReference type="ARBA" id="ARBA00023136"/>
    </source>
</evidence>
<evidence type="ECO:0000313" key="11">
    <source>
        <dbReference type="EMBL" id="KAF8414904.1"/>
    </source>
</evidence>
<keyword evidence="3" id="KW-1003">Cell membrane</keyword>